<organism evidence="2 3">
    <name type="scientific">Cellulomonas flavigena (strain ATCC 482 / DSM 20109 / BCRC 11376 / JCM 18109 / NBRC 3775 / NCIMB 8073 / NRS 134)</name>
    <dbReference type="NCBI Taxonomy" id="446466"/>
    <lineage>
        <taxon>Bacteria</taxon>
        <taxon>Bacillati</taxon>
        <taxon>Actinomycetota</taxon>
        <taxon>Actinomycetes</taxon>
        <taxon>Micrococcales</taxon>
        <taxon>Cellulomonadaceae</taxon>
        <taxon>Cellulomonas</taxon>
    </lineage>
</organism>
<dbReference type="RefSeq" id="WP_013115409.1">
    <property type="nucleotide sequence ID" value="NC_014151.1"/>
</dbReference>
<dbReference type="HOGENOM" id="CLU_1507999_0_0_11"/>
<reference evidence="2 3" key="1">
    <citation type="journal article" date="2010" name="Stand. Genomic Sci.">
        <title>Complete genome sequence of Cellulomonas flavigena type strain (134).</title>
        <authorList>
            <person name="Abt B."/>
            <person name="Foster B."/>
            <person name="Lapidus A."/>
            <person name="Clum A."/>
            <person name="Sun H."/>
            <person name="Pukall R."/>
            <person name="Lucas S."/>
            <person name="Glavina Del Rio T."/>
            <person name="Nolan M."/>
            <person name="Tice H."/>
            <person name="Cheng J.F."/>
            <person name="Pitluck S."/>
            <person name="Liolios K."/>
            <person name="Ivanova N."/>
            <person name="Mavromatis K."/>
            <person name="Ovchinnikova G."/>
            <person name="Pati A."/>
            <person name="Goodwin L."/>
            <person name="Chen A."/>
            <person name="Palaniappan K."/>
            <person name="Land M."/>
            <person name="Hauser L."/>
            <person name="Chang Y.J."/>
            <person name="Jeffries C.D."/>
            <person name="Rohde M."/>
            <person name="Goker M."/>
            <person name="Woyke T."/>
            <person name="Bristow J."/>
            <person name="Eisen J.A."/>
            <person name="Markowitz V."/>
            <person name="Hugenholtz P."/>
            <person name="Kyrpides N.C."/>
            <person name="Klenk H.P."/>
        </authorList>
    </citation>
    <scope>NUCLEOTIDE SEQUENCE [LARGE SCALE GENOMIC DNA]</scope>
    <source>
        <strain evidence="3">ATCC 482 / DSM 20109 / BCRC 11376 / JCM 18109 / NBRC 3775 / NCIMB 8073 / NRS 134</strain>
    </source>
</reference>
<feature type="signal peptide" evidence="1">
    <location>
        <begin position="1"/>
        <end position="35"/>
    </location>
</feature>
<sequence>MTRSTSVRRTRRTAVVAAAAAAVLLAAGCASTASAGGSDEPAQAATYAGTTTTFGESYTYANGLVVEVKAPAAFVPSEGADVAGAEGEAVRVRVNLINGTSNEFVPDKLGVTVVSGGVEATQILDPGSRIELTGPSRPLGRADVVAFDLAFVVEDPEDVTLTLTPALGGYDPVVYTIG</sequence>
<accession>D5UG92</accession>
<dbReference type="AlphaFoldDB" id="D5UG92"/>
<evidence type="ECO:0008006" key="4">
    <source>
        <dbReference type="Google" id="ProtNLM"/>
    </source>
</evidence>
<proteinExistence type="predicted"/>
<feature type="chain" id="PRO_5003077698" description="DUF4352 domain-containing protein" evidence="1">
    <location>
        <begin position="36"/>
        <end position="178"/>
    </location>
</feature>
<name>D5UG92_CELFN</name>
<dbReference type="eggNOG" id="ENOG50335R8">
    <property type="taxonomic scope" value="Bacteria"/>
</dbReference>
<dbReference type="PROSITE" id="PS51318">
    <property type="entry name" value="TAT"/>
    <property type="match status" value="1"/>
</dbReference>
<evidence type="ECO:0000256" key="1">
    <source>
        <dbReference type="SAM" id="SignalP"/>
    </source>
</evidence>
<dbReference type="PROSITE" id="PS51257">
    <property type="entry name" value="PROKAR_LIPOPROTEIN"/>
    <property type="match status" value="1"/>
</dbReference>
<dbReference type="EMBL" id="CP001964">
    <property type="protein sequence ID" value="ADG73075.1"/>
    <property type="molecule type" value="Genomic_DNA"/>
</dbReference>
<gene>
    <name evidence="2" type="ordered locus">Cfla_0156</name>
</gene>
<evidence type="ECO:0000313" key="3">
    <source>
        <dbReference type="Proteomes" id="UP000000849"/>
    </source>
</evidence>
<dbReference type="OrthoDB" id="5142744at2"/>
<dbReference type="KEGG" id="cfl:Cfla_0156"/>
<protein>
    <recommendedName>
        <fullName evidence="4">DUF4352 domain-containing protein</fullName>
    </recommendedName>
</protein>
<keyword evidence="3" id="KW-1185">Reference proteome</keyword>
<evidence type="ECO:0000313" key="2">
    <source>
        <dbReference type="EMBL" id="ADG73075.1"/>
    </source>
</evidence>
<keyword evidence="1" id="KW-0732">Signal</keyword>
<dbReference type="InterPro" id="IPR006311">
    <property type="entry name" value="TAT_signal"/>
</dbReference>
<dbReference type="Proteomes" id="UP000000849">
    <property type="component" value="Chromosome"/>
</dbReference>